<feature type="region of interest" description="Disordered" evidence="1">
    <location>
        <begin position="45"/>
        <end position="137"/>
    </location>
</feature>
<proteinExistence type="predicted"/>
<feature type="compositionally biased region" description="Low complexity" evidence="1">
    <location>
        <begin position="85"/>
        <end position="100"/>
    </location>
</feature>
<dbReference type="EMBL" id="CAXHBF010000176">
    <property type="protein sequence ID" value="CAK9855395.1"/>
    <property type="molecule type" value="Genomic_DNA"/>
</dbReference>
<reference evidence="3" key="1">
    <citation type="submission" date="2024-03" db="EMBL/GenBank/DDBJ databases">
        <authorList>
            <consortium name="ELIXIR-Norway"/>
            <consortium name="Elixir Norway"/>
        </authorList>
    </citation>
    <scope>NUCLEOTIDE SEQUENCE</scope>
</reference>
<dbReference type="PANTHER" id="PTHR37752:SF1">
    <property type="entry name" value="OS02G0610700 PROTEIN"/>
    <property type="match status" value="1"/>
</dbReference>
<sequence>MAMATALVLPSLLLSSSSSCCSSSSCSSTALFCQAVVCDKQDVRSHNNNSTTKRGRRNSSSSSSSRSLTSLAIRSSKAEGPLRRPSAPAAPSVTTSDPSFSPAPPPPPSSPPTPTTSAPSSSPSSSSSSAPAAAAASSGKLSSSVSIEYQRQRAKEMQEYFLDKKFEEQIRAGRLFGWTRKNEIGNGRWAMFGIAVGLLTEYATGSSFVEQLKIIISNLGIADLD</sequence>
<feature type="compositionally biased region" description="Low complexity" evidence="1">
    <location>
        <begin position="47"/>
        <end position="75"/>
    </location>
</feature>
<evidence type="ECO:0000256" key="1">
    <source>
        <dbReference type="SAM" id="MobiDB-lite"/>
    </source>
</evidence>
<feature type="signal peptide" evidence="2">
    <location>
        <begin position="1"/>
        <end position="18"/>
    </location>
</feature>
<keyword evidence="4" id="KW-1185">Reference proteome</keyword>
<evidence type="ECO:0000313" key="4">
    <source>
        <dbReference type="Proteomes" id="UP001497522"/>
    </source>
</evidence>
<dbReference type="InterPro" id="IPR053091">
    <property type="entry name" value="PSII_Assembly/Photoprotect-Rel"/>
</dbReference>
<evidence type="ECO:0000313" key="3">
    <source>
        <dbReference type="EMBL" id="CAK9855395.1"/>
    </source>
</evidence>
<organism evidence="3 4">
    <name type="scientific">Sphagnum jensenii</name>
    <dbReference type="NCBI Taxonomy" id="128206"/>
    <lineage>
        <taxon>Eukaryota</taxon>
        <taxon>Viridiplantae</taxon>
        <taxon>Streptophyta</taxon>
        <taxon>Embryophyta</taxon>
        <taxon>Bryophyta</taxon>
        <taxon>Sphagnophytina</taxon>
        <taxon>Sphagnopsida</taxon>
        <taxon>Sphagnales</taxon>
        <taxon>Sphagnaceae</taxon>
        <taxon>Sphagnum</taxon>
    </lineage>
</organism>
<evidence type="ECO:0000256" key="2">
    <source>
        <dbReference type="SAM" id="SignalP"/>
    </source>
</evidence>
<protein>
    <recommendedName>
        <fullName evidence="5">One-helix protein</fullName>
    </recommendedName>
</protein>
<accession>A0ABP0ZXR2</accession>
<keyword evidence="2" id="KW-0732">Signal</keyword>
<comment type="caution">
    <text evidence="3">The sequence shown here is derived from an EMBL/GenBank/DDBJ whole genome shotgun (WGS) entry which is preliminary data.</text>
</comment>
<feature type="compositionally biased region" description="Pro residues" evidence="1">
    <location>
        <begin position="101"/>
        <end position="114"/>
    </location>
</feature>
<feature type="chain" id="PRO_5046533497" description="One-helix protein" evidence="2">
    <location>
        <begin position="19"/>
        <end position="225"/>
    </location>
</feature>
<name>A0ABP0ZXR2_9BRYO</name>
<gene>
    <name evidence="3" type="ORF">CSSPJE1EN2_LOCUS25327</name>
</gene>
<evidence type="ECO:0008006" key="5">
    <source>
        <dbReference type="Google" id="ProtNLM"/>
    </source>
</evidence>
<dbReference type="PANTHER" id="PTHR37752">
    <property type="entry name" value="OS02G0610700 PROTEIN"/>
    <property type="match status" value="1"/>
</dbReference>
<dbReference type="Gene3D" id="1.10.3460.10">
    <property type="entry name" value="Chlorophyll a/b binding protein domain"/>
    <property type="match status" value="1"/>
</dbReference>
<feature type="compositionally biased region" description="Low complexity" evidence="1">
    <location>
        <begin position="115"/>
        <end position="137"/>
    </location>
</feature>
<dbReference type="Proteomes" id="UP001497522">
    <property type="component" value="Unassembled WGS sequence"/>
</dbReference>
<dbReference type="SUPFAM" id="SSF103511">
    <property type="entry name" value="Chlorophyll a-b binding protein"/>
    <property type="match status" value="1"/>
</dbReference>